<keyword evidence="3" id="KW-1185">Reference proteome</keyword>
<protein>
    <recommendedName>
        <fullName evidence="4">ABC transporter substrate-binding protein</fullName>
    </recommendedName>
</protein>
<comment type="caution">
    <text evidence="2">The sequence shown here is derived from an EMBL/GenBank/DDBJ whole genome shotgun (WGS) entry which is preliminary data.</text>
</comment>
<organism evidence="2 3">
    <name type="scientific">Kangiella taiwanensis</name>
    <dbReference type="NCBI Taxonomy" id="1079179"/>
    <lineage>
        <taxon>Bacteria</taxon>
        <taxon>Pseudomonadati</taxon>
        <taxon>Pseudomonadota</taxon>
        <taxon>Gammaproteobacteria</taxon>
        <taxon>Kangiellales</taxon>
        <taxon>Kangiellaceae</taxon>
        <taxon>Kangiella</taxon>
    </lineage>
</organism>
<name>A0ABP8I0M1_9GAMM</name>
<dbReference type="InterPro" id="IPR008869">
    <property type="entry name" value="MlaC/ttg2D"/>
</dbReference>
<keyword evidence="1" id="KW-0732">Signal</keyword>
<evidence type="ECO:0000313" key="3">
    <source>
        <dbReference type="Proteomes" id="UP001501294"/>
    </source>
</evidence>
<dbReference type="PANTHER" id="PTHR36573">
    <property type="entry name" value="INTERMEMBRANE PHOSPHOLIPID TRANSPORT SYSTEM BINDING PROTEIN MLAC"/>
    <property type="match status" value="1"/>
</dbReference>
<evidence type="ECO:0000256" key="1">
    <source>
        <dbReference type="SAM" id="SignalP"/>
    </source>
</evidence>
<gene>
    <name evidence="2" type="ORF">GCM10023150_12820</name>
</gene>
<dbReference type="PANTHER" id="PTHR36573:SF1">
    <property type="entry name" value="INTERMEMBRANE PHOSPHOLIPID TRANSPORT SYSTEM BINDING PROTEIN MLAC"/>
    <property type="match status" value="1"/>
</dbReference>
<dbReference type="Pfam" id="PF05494">
    <property type="entry name" value="MlaC"/>
    <property type="match status" value="1"/>
</dbReference>
<dbReference type="EMBL" id="BAABFU010000002">
    <property type="protein sequence ID" value="GAA4348928.1"/>
    <property type="molecule type" value="Genomic_DNA"/>
</dbReference>
<dbReference type="Gene3D" id="3.10.450.710">
    <property type="entry name" value="Tgt2/MlaC"/>
    <property type="match status" value="1"/>
</dbReference>
<sequence>MTYCVRPFITVFLLCLSSATLADVSISQYFGKKLNKINSFLEQNHEKAHQEPKLLMDFVDSELLQVWSAKNTLRAMLGSQRWSQLSKGDTQRLILAYEDTIRRYLFEILDQYQDQVATVEDVRLNSKGNKGWLRVNLKSQSFPDFNIDLKIYKDVAQWSVYDFSFQGISFVKMKRAFFRQTYDSKGVEGVIEILNQKNQKFKQVVMEASDE</sequence>
<accession>A0ABP8I0M1</accession>
<evidence type="ECO:0000313" key="2">
    <source>
        <dbReference type="EMBL" id="GAA4348928.1"/>
    </source>
</evidence>
<proteinExistence type="predicted"/>
<evidence type="ECO:0008006" key="4">
    <source>
        <dbReference type="Google" id="ProtNLM"/>
    </source>
</evidence>
<dbReference type="Proteomes" id="UP001501294">
    <property type="component" value="Unassembled WGS sequence"/>
</dbReference>
<feature type="chain" id="PRO_5047438352" description="ABC transporter substrate-binding protein" evidence="1">
    <location>
        <begin position="23"/>
        <end position="211"/>
    </location>
</feature>
<feature type="signal peptide" evidence="1">
    <location>
        <begin position="1"/>
        <end position="22"/>
    </location>
</feature>
<dbReference type="RefSeq" id="WP_223577960.1">
    <property type="nucleotide sequence ID" value="NZ_BAABFU010000002.1"/>
</dbReference>
<dbReference type="InterPro" id="IPR042245">
    <property type="entry name" value="Tgt2/MlaC_sf"/>
</dbReference>
<reference evidence="3" key="1">
    <citation type="journal article" date="2019" name="Int. J. Syst. Evol. Microbiol.">
        <title>The Global Catalogue of Microorganisms (GCM) 10K type strain sequencing project: providing services to taxonomists for standard genome sequencing and annotation.</title>
        <authorList>
            <consortium name="The Broad Institute Genomics Platform"/>
            <consortium name="The Broad Institute Genome Sequencing Center for Infectious Disease"/>
            <person name="Wu L."/>
            <person name="Ma J."/>
        </authorList>
    </citation>
    <scope>NUCLEOTIDE SEQUENCE [LARGE SCALE GENOMIC DNA]</scope>
    <source>
        <strain evidence="3">JCM 17727</strain>
    </source>
</reference>